<dbReference type="EMBL" id="CM056817">
    <property type="protein sequence ID" value="KAJ8619505.1"/>
    <property type="molecule type" value="Genomic_DNA"/>
</dbReference>
<comment type="caution">
    <text evidence="1">The sequence shown here is derived from an EMBL/GenBank/DDBJ whole genome shotgun (WGS) entry which is preliminary data.</text>
</comment>
<organism evidence="1 2">
    <name type="scientific">Persea americana</name>
    <name type="common">Avocado</name>
    <dbReference type="NCBI Taxonomy" id="3435"/>
    <lineage>
        <taxon>Eukaryota</taxon>
        <taxon>Viridiplantae</taxon>
        <taxon>Streptophyta</taxon>
        <taxon>Embryophyta</taxon>
        <taxon>Tracheophyta</taxon>
        <taxon>Spermatophyta</taxon>
        <taxon>Magnoliopsida</taxon>
        <taxon>Magnoliidae</taxon>
        <taxon>Laurales</taxon>
        <taxon>Lauraceae</taxon>
        <taxon>Persea</taxon>
    </lineage>
</organism>
<dbReference type="Proteomes" id="UP001234297">
    <property type="component" value="Chromosome 9"/>
</dbReference>
<name>A0ACC2KEE6_PERAE</name>
<proteinExistence type="predicted"/>
<sequence length="130" mass="13648">MEGASEDDFPCSSLAADSFIRIGLAGSAWGLFLGPYEAKKKGLTGRGHASFVVKSVGKYGLQCGLFAGVFTATRCGVRRYRMEKDWVNACIAGAVTGAAVAVRTRNWMQIVGTATIVSAIATVADYSTAN</sequence>
<evidence type="ECO:0000313" key="2">
    <source>
        <dbReference type="Proteomes" id="UP001234297"/>
    </source>
</evidence>
<keyword evidence="2" id="KW-1185">Reference proteome</keyword>
<gene>
    <name evidence="1" type="ORF">MRB53_028034</name>
</gene>
<protein>
    <submittedName>
        <fullName evidence="1">Uncharacterized protein</fullName>
    </submittedName>
</protein>
<evidence type="ECO:0000313" key="1">
    <source>
        <dbReference type="EMBL" id="KAJ8619505.1"/>
    </source>
</evidence>
<accession>A0ACC2KEE6</accession>
<reference evidence="1 2" key="1">
    <citation type="journal article" date="2022" name="Hortic Res">
        <title>A haplotype resolved chromosomal level avocado genome allows analysis of novel avocado genes.</title>
        <authorList>
            <person name="Nath O."/>
            <person name="Fletcher S.J."/>
            <person name="Hayward A."/>
            <person name="Shaw L.M."/>
            <person name="Masouleh A.K."/>
            <person name="Furtado A."/>
            <person name="Henry R.J."/>
            <person name="Mitter N."/>
        </authorList>
    </citation>
    <scope>NUCLEOTIDE SEQUENCE [LARGE SCALE GENOMIC DNA]</scope>
    <source>
        <strain evidence="2">cv. Hass</strain>
    </source>
</reference>